<dbReference type="EMBL" id="VEVO01000001">
    <property type="protein sequence ID" value="KAF0046933.1"/>
    <property type="molecule type" value="Genomic_DNA"/>
</dbReference>
<gene>
    <name evidence="1" type="ORF">F2P81_000566</name>
</gene>
<dbReference type="AlphaFoldDB" id="A0A6A4TLF0"/>
<accession>A0A6A4TLF0</accession>
<comment type="caution">
    <text evidence="1">The sequence shown here is derived from an EMBL/GenBank/DDBJ whole genome shotgun (WGS) entry which is preliminary data.</text>
</comment>
<protein>
    <submittedName>
        <fullName evidence="1">Uncharacterized protein</fullName>
    </submittedName>
</protein>
<name>A0A6A4TLF0_SCOMX</name>
<organism evidence="1 2">
    <name type="scientific">Scophthalmus maximus</name>
    <name type="common">Turbot</name>
    <name type="synonym">Psetta maxima</name>
    <dbReference type="NCBI Taxonomy" id="52904"/>
    <lineage>
        <taxon>Eukaryota</taxon>
        <taxon>Metazoa</taxon>
        <taxon>Chordata</taxon>
        <taxon>Craniata</taxon>
        <taxon>Vertebrata</taxon>
        <taxon>Euteleostomi</taxon>
        <taxon>Actinopterygii</taxon>
        <taxon>Neopterygii</taxon>
        <taxon>Teleostei</taxon>
        <taxon>Neoteleostei</taxon>
        <taxon>Acanthomorphata</taxon>
        <taxon>Carangaria</taxon>
        <taxon>Pleuronectiformes</taxon>
        <taxon>Pleuronectoidei</taxon>
        <taxon>Scophthalmidae</taxon>
        <taxon>Scophthalmus</taxon>
    </lineage>
</organism>
<evidence type="ECO:0000313" key="2">
    <source>
        <dbReference type="Proteomes" id="UP000438429"/>
    </source>
</evidence>
<evidence type="ECO:0000313" key="1">
    <source>
        <dbReference type="EMBL" id="KAF0046933.1"/>
    </source>
</evidence>
<dbReference type="Proteomes" id="UP000438429">
    <property type="component" value="Unassembled WGS sequence"/>
</dbReference>
<reference evidence="1 2" key="1">
    <citation type="submission" date="2019-06" db="EMBL/GenBank/DDBJ databases">
        <title>Draft genomes of female and male turbot (Scophthalmus maximus).</title>
        <authorList>
            <person name="Xu H."/>
            <person name="Xu X.-W."/>
            <person name="Shao C."/>
            <person name="Chen S."/>
        </authorList>
    </citation>
    <scope>NUCLEOTIDE SEQUENCE [LARGE SCALE GENOMIC DNA]</scope>
    <source>
        <strain evidence="1">Ysfricsl-2016a</strain>
        <tissue evidence="1">Blood</tissue>
    </source>
</reference>
<proteinExistence type="predicted"/>
<sequence>MLTLLLVDTRSQTNKVGASVYILVLSSAPLSPNMVVTTSSGAPRKKSLRLYRRLATTASLRQLTKYCSTTRNH</sequence>